<dbReference type="InterPro" id="IPR000477">
    <property type="entry name" value="RT_dom"/>
</dbReference>
<dbReference type="InterPro" id="IPR043128">
    <property type="entry name" value="Rev_trsase/Diguanyl_cyclase"/>
</dbReference>
<evidence type="ECO:0000313" key="3">
    <source>
        <dbReference type="EMBL" id="KAI5338425.1"/>
    </source>
</evidence>
<comment type="caution">
    <text evidence="3">The sequence shown here is derived from an EMBL/GenBank/DDBJ whole genome shotgun (WGS) entry which is preliminary data.</text>
</comment>
<protein>
    <recommendedName>
        <fullName evidence="2">Reverse transcriptase domain-containing protein</fullName>
    </recommendedName>
</protein>
<dbReference type="EMBL" id="JAJFAZ020000003">
    <property type="protein sequence ID" value="KAI5338425.1"/>
    <property type="molecule type" value="Genomic_DNA"/>
</dbReference>
<evidence type="ECO:0000259" key="2">
    <source>
        <dbReference type="Pfam" id="PF00078"/>
    </source>
</evidence>
<keyword evidence="4" id="KW-1185">Reference proteome</keyword>
<dbReference type="CDD" id="cd01647">
    <property type="entry name" value="RT_LTR"/>
    <property type="match status" value="1"/>
</dbReference>
<dbReference type="Gene3D" id="3.30.70.270">
    <property type="match status" value="2"/>
</dbReference>
<dbReference type="PANTHER" id="PTHR24559">
    <property type="entry name" value="TRANSPOSON TY3-I GAG-POL POLYPROTEIN"/>
    <property type="match status" value="1"/>
</dbReference>
<organism evidence="3 4">
    <name type="scientific">Prunus dulcis</name>
    <name type="common">Almond</name>
    <name type="synonym">Amygdalus dulcis</name>
    <dbReference type="NCBI Taxonomy" id="3755"/>
    <lineage>
        <taxon>Eukaryota</taxon>
        <taxon>Viridiplantae</taxon>
        <taxon>Streptophyta</taxon>
        <taxon>Embryophyta</taxon>
        <taxon>Tracheophyta</taxon>
        <taxon>Spermatophyta</taxon>
        <taxon>Magnoliopsida</taxon>
        <taxon>eudicotyledons</taxon>
        <taxon>Gunneridae</taxon>
        <taxon>Pentapetalae</taxon>
        <taxon>rosids</taxon>
        <taxon>fabids</taxon>
        <taxon>Rosales</taxon>
        <taxon>Rosaceae</taxon>
        <taxon>Amygdaloideae</taxon>
        <taxon>Amygdaleae</taxon>
        <taxon>Prunus</taxon>
    </lineage>
</organism>
<dbReference type="Pfam" id="PF00078">
    <property type="entry name" value="RVT_1"/>
    <property type="match status" value="1"/>
</dbReference>
<evidence type="ECO:0000256" key="1">
    <source>
        <dbReference type="SAM" id="MobiDB-lite"/>
    </source>
</evidence>
<feature type="compositionally biased region" description="Basic and acidic residues" evidence="1">
    <location>
        <begin position="212"/>
        <end position="223"/>
    </location>
</feature>
<dbReference type="SUPFAM" id="SSF56672">
    <property type="entry name" value="DNA/RNA polymerases"/>
    <property type="match status" value="1"/>
</dbReference>
<gene>
    <name evidence="3" type="ORF">L3X38_017696</name>
</gene>
<dbReference type="Proteomes" id="UP001054821">
    <property type="component" value="Chromosome 3"/>
</dbReference>
<feature type="region of interest" description="Disordered" evidence="1">
    <location>
        <begin position="203"/>
        <end position="229"/>
    </location>
</feature>
<dbReference type="PANTHER" id="PTHR24559:SF430">
    <property type="entry name" value="RNA-DIRECTED DNA POLYMERASE"/>
    <property type="match status" value="1"/>
</dbReference>
<dbReference type="InterPro" id="IPR043502">
    <property type="entry name" value="DNA/RNA_pol_sf"/>
</dbReference>
<proteinExistence type="predicted"/>
<accession>A0AAD4ZA11</accession>
<evidence type="ECO:0000313" key="4">
    <source>
        <dbReference type="Proteomes" id="UP001054821"/>
    </source>
</evidence>
<feature type="domain" description="Reverse transcriptase" evidence="2">
    <location>
        <begin position="394"/>
        <end position="478"/>
    </location>
</feature>
<sequence>MKVYRDCRDSLLDRQPDLIPIPVNLKDPRVAYLVPQPKPTHLPTEEGVGDSDDWETYHPEDWESCHIEAFEEWEPLSHPGISSAVGFGPLSLASWFCFWELTNNFPPIGSIRLPISFSSATQRATVTTPFLIIDYPTAYNVILGRPALAQMKVFISTHMLLLKFPTPHGTATVRGDQLGARSCYASAVKFANRQHKGMAFTVTKAPTPPRVGTERPEDPREESVTQQAEPVEDHELVCLHDDIPDRQVRISTSLSQELCSDLVAFFRLNSEIFAWSYNDMPGISPDIISHRLSINPAVRLVQQKCEAYDPERYEAMKAEVEKLSSIGFIKEVDYPTWLANVVMVHKPRKRWPMCVDYTNLNRACLKDSFPLPRIDQCVDATSGHVLLSFMNAYSRGMPFGLEKARATYQRLVNSLFALLIGNTMEVYVDDMLVKSRTADQHISNLSAMFTILKQYKMRLNPTKCAFWVASGKFLGFMISQRGIEANPKKIQAILDMKVPKMVKDIHSLTGRIVALTRFISKATDRCAPFFKALKGSKRNITWTTEYHLYFNSFLFLFQTFNSLIYELFK</sequence>
<dbReference type="InterPro" id="IPR053134">
    <property type="entry name" value="RNA-dir_DNA_polymerase"/>
</dbReference>
<dbReference type="AlphaFoldDB" id="A0AAD4ZA11"/>
<name>A0AAD4ZA11_PRUDU</name>
<reference evidence="3 4" key="1">
    <citation type="journal article" date="2022" name="G3 (Bethesda)">
        <title>Whole-genome sequence and methylome profiling of the almond [Prunus dulcis (Mill.) D.A. Webb] cultivar 'Nonpareil'.</title>
        <authorList>
            <person name="D'Amico-Willman K.M."/>
            <person name="Ouma W.Z."/>
            <person name="Meulia T."/>
            <person name="Sideli G.M."/>
            <person name="Gradziel T.M."/>
            <person name="Fresnedo-Ramirez J."/>
        </authorList>
    </citation>
    <scope>NUCLEOTIDE SEQUENCE [LARGE SCALE GENOMIC DNA]</scope>
    <source>
        <strain evidence="3">Clone GOH B32 T37-40</strain>
    </source>
</reference>